<accession>A0A8J7IT80</accession>
<keyword evidence="3" id="KW-0808">Transferase</keyword>
<dbReference type="Proteomes" id="UP000640583">
    <property type="component" value="Unassembled WGS sequence"/>
</dbReference>
<dbReference type="GO" id="GO:0003887">
    <property type="term" value="F:DNA-directed DNA polymerase activity"/>
    <property type="evidence" value="ECO:0007669"/>
    <property type="project" value="UniProtKB-EC"/>
</dbReference>
<dbReference type="SMART" id="SM00382">
    <property type="entry name" value="AAA"/>
    <property type="match status" value="1"/>
</dbReference>
<dbReference type="InterPro" id="IPR027417">
    <property type="entry name" value="P-loop_NTPase"/>
</dbReference>
<dbReference type="Gene3D" id="3.40.50.300">
    <property type="entry name" value="P-loop containing nucleotide triphosphate hydrolases"/>
    <property type="match status" value="1"/>
</dbReference>
<protein>
    <submittedName>
        <fullName evidence="3">DNA polymerase III subunit delta</fullName>
        <ecNumber evidence="3">2.7.7.7</ecNumber>
    </submittedName>
</protein>
<feature type="domain" description="AAA+ ATPase" evidence="2">
    <location>
        <begin position="43"/>
        <end position="211"/>
    </location>
</feature>
<reference evidence="3" key="1">
    <citation type="submission" date="2020-10" db="EMBL/GenBank/DDBJ databases">
        <title>Paenihalocynthiibacter styelae gen. nov., sp. nov., isolated from stalked sea squirt Styela clava.</title>
        <authorList>
            <person name="Kim Y.-O."/>
            <person name="Yoon J.-H."/>
        </authorList>
    </citation>
    <scope>NUCLEOTIDE SEQUENCE</scope>
    <source>
        <strain evidence="3">MYP1-1</strain>
    </source>
</reference>
<name>A0A8J7IT80_9RHOB</name>
<keyword evidence="4" id="KW-1185">Reference proteome</keyword>
<dbReference type="EMBL" id="JADCKQ010000002">
    <property type="protein sequence ID" value="MBI1492589.1"/>
    <property type="molecule type" value="Genomic_DNA"/>
</dbReference>
<gene>
    <name evidence="3" type="ORF">H1D41_02955</name>
</gene>
<dbReference type="NCBIfam" id="NF005677">
    <property type="entry name" value="PRK07471.1"/>
    <property type="match status" value="1"/>
</dbReference>
<organism evidence="3 4">
    <name type="scientific">Halocynthiibacter styelae</name>
    <dbReference type="NCBI Taxonomy" id="2761955"/>
    <lineage>
        <taxon>Bacteria</taxon>
        <taxon>Pseudomonadati</taxon>
        <taxon>Pseudomonadota</taxon>
        <taxon>Alphaproteobacteria</taxon>
        <taxon>Rhodobacterales</taxon>
        <taxon>Paracoccaceae</taxon>
        <taxon>Halocynthiibacter</taxon>
    </lineage>
</organism>
<evidence type="ECO:0000313" key="4">
    <source>
        <dbReference type="Proteomes" id="UP000640583"/>
    </source>
</evidence>
<evidence type="ECO:0000313" key="3">
    <source>
        <dbReference type="EMBL" id="MBI1492589.1"/>
    </source>
</evidence>
<keyword evidence="3" id="KW-0548">Nucleotidyltransferase</keyword>
<proteinExistence type="predicted"/>
<evidence type="ECO:0000256" key="1">
    <source>
        <dbReference type="SAM" id="MobiDB-lite"/>
    </source>
</evidence>
<sequence length="381" mass="41124">MRDNSIPEADRVEGAPHPRETQMLYGQTKAEQEFLTAFNAGHLHHAWLITGPQGIGKATLAWRMARFLLTQPARTEEGGGLFGEDLAPATPENLDVDEFHPVAARITALSEPRLKLLRRAWDDKKDKHKTVITIDEVRVLKNFLMMSAADGGRRVVIVDSADEMNTSASNALLKLLEEPPADVTLLLISHQPSALLPTIRSRCQTLRLHPLNPADMAQALSATGTEIPASTEALATLAVGSAGTALRLLNLGGMEAYHNIVSLFGTCPNIDRQALLRLAESAAGVKNVDHFDLLLRLLDFFIARLARAGVAGAPPHEACNGEAQTLTRLSPNPLAGRAWAEAQQDLGTRARHGKAVNLDPAALLLDMGLKIDAIAAKHATR</sequence>
<dbReference type="EC" id="2.7.7.7" evidence="3"/>
<dbReference type="AlphaFoldDB" id="A0A8J7IT80"/>
<dbReference type="Pfam" id="PF13177">
    <property type="entry name" value="DNA_pol3_delta2"/>
    <property type="match status" value="1"/>
</dbReference>
<comment type="caution">
    <text evidence="3">The sequence shown here is derived from an EMBL/GenBank/DDBJ whole genome shotgun (WGS) entry which is preliminary data.</text>
</comment>
<dbReference type="InterPro" id="IPR003593">
    <property type="entry name" value="AAA+_ATPase"/>
</dbReference>
<evidence type="ECO:0000259" key="2">
    <source>
        <dbReference type="SMART" id="SM00382"/>
    </source>
</evidence>
<dbReference type="GO" id="GO:0009360">
    <property type="term" value="C:DNA polymerase III complex"/>
    <property type="evidence" value="ECO:0007669"/>
    <property type="project" value="TreeGrafter"/>
</dbReference>
<feature type="region of interest" description="Disordered" evidence="1">
    <location>
        <begin position="1"/>
        <end position="20"/>
    </location>
</feature>
<dbReference type="PANTHER" id="PTHR11669:SF8">
    <property type="entry name" value="DNA POLYMERASE III SUBUNIT DELTA"/>
    <property type="match status" value="1"/>
</dbReference>
<dbReference type="RefSeq" id="WP_228847509.1">
    <property type="nucleotide sequence ID" value="NZ_JADCKQ010000002.1"/>
</dbReference>
<dbReference type="SUPFAM" id="SSF52540">
    <property type="entry name" value="P-loop containing nucleoside triphosphate hydrolases"/>
    <property type="match status" value="1"/>
</dbReference>
<dbReference type="GO" id="GO:0006261">
    <property type="term" value="P:DNA-templated DNA replication"/>
    <property type="evidence" value="ECO:0007669"/>
    <property type="project" value="TreeGrafter"/>
</dbReference>
<dbReference type="InterPro" id="IPR050238">
    <property type="entry name" value="DNA_Rep/Repair_Clamp_Loader"/>
</dbReference>
<dbReference type="PANTHER" id="PTHR11669">
    <property type="entry name" value="REPLICATION FACTOR C / DNA POLYMERASE III GAMMA-TAU SUBUNIT"/>
    <property type="match status" value="1"/>
</dbReference>